<reference evidence="3 4" key="1">
    <citation type="journal article" date="2014" name="Int. J. Syst. Evol. Microbiol.">
        <title>Celeribacter indicus sp. nov., a polycyclic aromatic hydrocarbon-degrading bacterium from deep-sea sediment and reclassification of Huaishuia halophila as Celeribacter halophilus comb. nov.</title>
        <authorList>
            <person name="Lai Q."/>
            <person name="Cao J."/>
            <person name="Yuan J."/>
            <person name="Li F."/>
            <person name="Shao Z."/>
        </authorList>
    </citation>
    <scope>NUCLEOTIDE SEQUENCE [LARGE SCALE GENOMIC DNA]</scope>
    <source>
        <strain evidence="3">P73</strain>
    </source>
</reference>
<keyword evidence="1" id="KW-0819">tRNA processing</keyword>
<gene>
    <name evidence="1" type="primary">trhO</name>
    <name evidence="3" type="ORF">P73_0019</name>
</gene>
<evidence type="ECO:0000313" key="4">
    <source>
        <dbReference type="Proteomes" id="UP000031521"/>
    </source>
</evidence>
<dbReference type="HOGENOM" id="CLU_038878_0_0_5"/>
<dbReference type="Pfam" id="PF00581">
    <property type="entry name" value="Rhodanese"/>
    <property type="match status" value="1"/>
</dbReference>
<dbReference type="CDD" id="cd01518">
    <property type="entry name" value="RHOD_YceA"/>
    <property type="match status" value="1"/>
</dbReference>
<accession>A0A0B5DNI6</accession>
<name>A0A0B5DNI6_9RHOB</name>
<dbReference type="InterPro" id="IPR001763">
    <property type="entry name" value="Rhodanese-like_dom"/>
</dbReference>
<dbReference type="Pfam" id="PF17773">
    <property type="entry name" value="UPF0176_N"/>
    <property type="match status" value="1"/>
</dbReference>
<dbReference type="HAMAP" id="MF_00469">
    <property type="entry name" value="TrhO"/>
    <property type="match status" value="1"/>
</dbReference>
<organism evidence="3 4">
    <name type="scientific">Celeribacter indicus</name>
    <dbReference type="NCBI Taxonomy" id="1208324"/>
    <lineage>
        <taxon>Bacteria</taxon>
        <taxon>Pseudomonadati</taxon>
        <taxon>Pseudomonadota</taxon>
        <taxon>Alphaproteobacteria</taxon>
        <taxon>Rhodobacterales</taxon>
        <taxon>Roseobacteraceae</taxon>
        <taxon>Celeribacter</taxon>
    </lineage>
</organism>
<dbReference type="GO" id="GO:0016705">
    <property type="term" value="F:oxidoreductase activity, acting on paired donors, with incorporation or reduction of molecular oxygen"/>
    <property type="evidence" value="ECO:0007669"/>
    <property type="project" value="UniProtKB-UniRule"/>
</dbReference>
<dbReference type="PANTHER" id="PTHR43268:SF3">
    <property type="entry name" value="RHODANESE-LIKE DOMAIN-CONTAINING PROTEIN 7-RELATED"/>
    <property type="match status" value="1"/>
</dbReference>
<dbReference type="PROSITE" id="PS50206">
    <property type="entry name" value="RHODANESE_3"/>
    <property type="match status" value="1"/>
</dbReference>
<dbReference type="GO" id="GO:0006400">
    <property type="term" value="P:tRNA modification"/>
    <property type="evidence" value="ECO:0007669"/>
    <property type="project" value="UniProtKB-UniRule"/>
</dbReference>
<dbReference type="Gene3D" id="3.30.70.100">
    <property type="match status" value="1"/>
</dbReference>
<evidence type="ECO:0000259" key="2">
    <source>
        <dbReference type="PROSITE" id="PS50206"/>
    </source>
</evidence>
<dbReference type="EC" id="1.14.-.-" evidence="1"/>
<comment type="catalytic activity">
    <reaction evidence="1">
        <text>uridine(34) in tRNA + AH2 + O2 = 5-hydroxyuridine(34) in tRNA + A + H2O</text>
        <dbReference type="Rhea" id="RHEA:64224"/>
        <dbReference type="Rhea" id="RHEA-COMP:11727"/>
        <dbReference type="Rhea" id="RHEA-COMP:13381"/>
        <dbReference type="ChEBI" id="CHEBI:13193"/>
        <dbReference type="ChEBI" id="CHEBI:15377"/>
        <dbReference type="ChEBI" id="CHEBI:15379"/>
        <dbReference type="ChEBI" id="CHEBI:17499"/>
        <dbReference type="ChEBI" id="CHEBI:65315"/>
        <dbReference type="ChEBI" id="CHEBI:136877"/>
    </reaction>
</comment>
<dbReference type="Gene3D" id="3.40.250.10">
    <property type="entry name" value="Rhodanese-like domain"/>
    <property type="match status" value="1"/>
</dbReference>
<proteinExistence type="inferred from homology"/>
<keyword evidence="4" id="KW-1185">Reference proteome</keyword>
<dbReference type="InterPro" id="IPR020936">
    <property type="entry name" value="TrhO"/>
</dbReference>
<comment type="similarity">
    <text evidence="1">Belongs to the TrhO family.</text>
</comment>
<sequence length="319" mass="36029">MIFKPLPDGEARRIEHIMFTVCALYHFTRFDDPAGLRQGLLDLCRGEGITGTLLLAQEGINGTVAGPTPAAIEQLLSHIRALPGCAGLEVKLSTAQDQPFARMKVRIKREIVTMGQPDVDPKARVGHYCTPEEWNALISSGDVAVIDTRNDYEVEIGTFRGAIDPQTRSFREFPEWWERNRDRFHNKKIAMFCTGGIRCEKSTNYLLGQGVEEVYHLKGGILKYLEEMPEEESLWEGDCFVFDGRVSIGHGLAEGPHELCHACRRPILPEDKAHPAFEEGVSCPRCVDEFDAARKERFRERQRQIALAKARGERHLGRE</sequence>
<dbReference type="InterPro" id="IPR040503">
    <property type="entry name" value="TRHO_N"/>
</dbReference>
<dbReference type="EMBL" id="CP004393">
    <property type="protein sequence ID" value="AJE44734.1"/>
    <property type="molecule type" value="Genomic_DNA"/>
</dbReference>
<evidence type="ECO:0000256" key="1">
    <source>
        <dbReference type="HAMAP-Rule" id="MF_00469"/>
    </source>
</evidence>
<evidence type="ECO:0000313" key="3">
    <source>
        <dbReference type="EMBL" id="AJE44734.1"/>
    </source>
</evidence>
<dbReference type="PANTHER" id="PTHR43268">
    <property type="entry name" value="THIOSULFATE SULFURTRANSFERASE/RHODANESE-LIKE DOMAIN-CONTAINING PROTEIN 2"/>
    <property type="match status" value="1"/>
</dbReference>
<keyword evidence="1" id="KW-0560">Oxidoreductase</keyword>
<dbReference type="SUPFAM" id="SSF52821">
    <property type="entry name" value="Rhodanese/Cell cycle control phosphatase"/>
    <property type="match status" value="1"/>
</dbReference>
<feature type="domain" description="Rhodanese" evidence="2">
    <location>
        <begin position="139"/>
        <end position="233"/>
    </location>
</feature>
<dbReference type="NCBIfam" id="NF001136">
    <property type="entry name" value="PRK00142.1-4"/>
    <property type="match status" value="1"/>
</dbReference>
<comment type="function">
    <text evidence="1">Catalyzes oxygen-dependent 5-hydroxyuridine (ho5U) modification at position 34 in tRNAs.</text>
</comment>
<dbReference type="AlphaFoldDB" id="A0A0B5DNI6"/>
<protein>
    <recommendedName>
        <fullName evidence="1">tRNA uridine(34) hydroxylase</fullName>
        <ecNumber evidence="1">1.14.-.-</ecNumber>
    </recommendedName>
    <alternativeName>
        <fullName evidence="1">tRNA hydroxylation protein O</fullName>
    </alternativeName>
</protein>
<dbReference type="STRING" id="1208324.P73_0019"/>
<dbReference type="SMART" id="SM00450">
    <property type="entry name" value="RHOD"/>
    <property type="match status" value="1"/>
</dbReference>
<dbReference type="Proteomes" id="UP000031521">
    <property type="component" value="Chromosome"/>
</dbReference>
<dbReference type="KEGG" id="cid:P73_0019"/>
<dbReference type="InterPro" id="IPR036873">
    <property type="entry name" value="Rhodanese-like_dom_sf"/>
</dbReference>